<dbReference type="InterPro" id="IPR036291">
    <property type="entry name" value="NAD(P)-bd_dom_sf"/>
</dbReference>
<evidence type="ECO:0000256" key="2">
    <source>
        <dbReference type="ARBA" id="ARBA00004323"/>
    </source>
</evidence>
<dbReference type="GO" id="GO:0070403">
    <property type="term" value="F:NAD+ binding"/>
    <property type="evidence" value="ECO:0007669"/>
    <property type="project" value="InterPro"/>
</dbReference>
<evidence type="ECO:0000256" key="7">
    <source>
        <dbReference type="ARBA" id="ARBA00023027"/>
    </source>
</evidence>
<evidence type="ECO:0000256" key="3">
    <source>
        <dbReference type="ARBA" id="ARBA00022692"/>
    </source>
</evidence>
<proteinExistence type="predicted"/>
<keyword evidence="9" id="KW-0472">Membrane</keyword>
<organism evidence="14 15">
    <name type="scientific">Amycolatopsis taiwanensis</name>
    <dbReference type="NCBI Taxonomy" id="342230"/>
    <lineage>
        <taxon>Bacteria</taxon>
        <taxon>Bacillati</taxon>
        <taxon>Actinomycetota</taxon>
        <taxon>Actinomycetes</taxon>
        <taxon>Pseudonocardiales</taxon>
        <taxon>Pseudonocardiaceae</taxon>
        <taxon>Amycolatopsis</taxon>
    </lineage>
</organism>
<evidence type="ECO:0000256" key="10">
    <source>
        <dbReference type="ARBA" id="ARBA00023180"/>
    </source>
</evidence>
<evidence type="ECO:0000313" key="15">
    <source>
        <dbReference type="Proteomes" id="UP001165136"/>
    </source>
</evidence>
<dbReference type="FunFam" id="3.40.50.720:FF:000065">
    <property type="entry name" value="UDP-glucuronic acid decarboxylase 1"/>
    <property type="match status" value="1"/>
</dbReference>
<dbReference type="InterPro" id="IPR044516">
    <property type="entry name" value="UXS-like"/>
</dbReference>
<evidence type="ECO:0000259" key="13">
    <source>
        <dbReference type="Pfam" id="PF01370"/>
    </source>
</evidence>
<dbReference type="Proteomes" id="UP001165136">
    <property type="component" value="Unassembled WGS sequence"/>
</dbReference>
<evidence type="ECO:0000256" key="8">
    <source>
        <dbReference type="ARBA" id="ARBA00023034"/>
    </source>
</evidence>
<reference evidence="14" key="1">
    <citation type="submission" date="2023-03" db="EMBL/GenBank/DDBJ databases">
        <title>Amycolatopsis taiwanensis NBRC 103393.</title>
        <authorList>
            <person name="Ichikawa N."/>
            <person name="Sato H."/>
            <person name="Tonouchi N."/>
        </authorList>
    </citation>
    <scope>NUCLEOTIDE SEQUENCE</scope>
    <source>
        <strain evidence="14">NBRC 103393</strain>
    </source>
</reference>
<dbReference type="PANTHER" id="PTHR43078">
    <property type="entry name" value="UDP-GLUCURONIC ACID DECARBOXYLASE-RELATED"/>
    <property type="match status" value="1"/>
</dbReference>
<dbReference type="RefSeq" id="WP_285488033.1">
    <property type="nucleotide sequence ID" value="NZ_BSTI01000009.1"/>
</dbReference>
<dbReference type="GO" id="GO:0048040">
    <property type="term" value="F:UDP-glucuronate decarboxylase activity"/>
    <property type="evidence" value="ECO:0007669"/>
    <property type="project" value="TreeGrafter"/>
</dbReference>
<name>A0A9W6VIV7_9PSEU</name>
<comment type="cofactor">
    <cofactor evidence="1">
        <name>NAD(+)</name>
        <dbReference type="ChEBI" id="CHEBI:57540"/>
    </cofactor>
</comment>
<dbReference type="GO" id="GO:0042732">
    <property type="term" value="P:D-xylose metabolic process"/>
    <property type="evidence" value="ECO:0007669"/>
    <property type="project" value="InterPro"/>
</dbReference>
<dbReference type="AlphaFoldDB" id="A0A9W6VIV7"/>
<evidence type="ECO:0000256" key="1">
    <source>
        <dbReference type="ARBA" id="ARBA00001911"/>
    </source>
</evidence>
<dbReference type="PANTHER" id="PTHR43078:SF6">
    <property type="entry name" value="UDP-GLUCURONIC ACID DECARBOXYLASE 1"/>
    <property type="match status" value="1"/>
</dbReference>
<dbReference type="CDD" id="cd05230">
    <property type="entry name" value="UGD_SDR_e"/>
    <property type="match status" value="1"/>
</dbReference>
<dbReference type="GO" id="GO:0005737">
    <property type="term" value="C:cytoplasm"/>
    <property type="evidence" value="ECO:0007669"/>
    <property type="project" value="TreeGrafter"/>
</dbReference>
<comment type="caution">
    <text evidence="14">The sequence shown here is derived from an EMBL/GenBank/DDBJ whole genome shotgun (WGS) entry which is preliminary data.</text>
</comment>
<evidence type="ECO:0000256" key="12">
    <source>
        <dbReference type="ARBA" id="ARBA00037859"/>
    </source>
</evidence>
<evidence type="ECO:0000256" key="5">
    <source>
        <dbReference type="ARBA" id="ARBA00022968"/>
    </source>
</evidence>
<evidence type="ECO:0000256" key="4">
    <source>
        <dbReference type="ARBA" id="ARBA00022793"/>
    </source>
</evidence>
<evidence type="ECO:0000313" key="14">
    <source>
        <dbReference type="EMBL" id="GLY67866.1"/>
    </source>
</evidence>
<dbReference type="Gene3D" id="3.40.50.720">
    <property type="entry name" value="NAD(P)-binding Rossmann-like Domain"/>
    <property type="match status" value="1"/>
</dbReference>
<accession>A0A9W6VIV7</accession>
<dbReference type="Pfam" id="PF01370">
    <property type="entry name" value="Epimerase"/>
    <property type="match status" value="1"/>
</dbReference>
<keyword evidence="15" id="KW-1185">Reference proteome</keyword>
<dbReference type="SUPFAM" id="SSF51735">
    <property type="entry name" value="NAD(P)-binding Rossmann-fold domains"/>
    <property type="match status" value="1"/>
</dbReference>
<evidence type="ECO:0000256" key="9">
    <source>
        <dbReference type="ARBA" id="ARBA00023136"/>
    </source>
</evidence>
<evidence type="ECO:0000256" key="6">
    <source>
        <dbReference type="ARBA" id="ARBA00022989"/>
    </source>
</evidence>
<keyword evidence="7" id="KW-0520">NAD</keyword>
<feature type="domain" description="NAD-dependent epimerase/dehydratase" evidence="13">
    <location>
        <begin position="8"/>
        <end position="243"/>
    </location>
</feature>
<keyword evidence="6" id="KW-1133">Transmembrane helix</keyword>
<keyword evidence="4" id="KW-0210">Decarboxylase</keyword>
<evidence type="ECO:0000256" key="11">
    <source>
        <dbReference type="ARBA" id="ARBA00023239"/>
    </source>
</evidence>
<comment type="subcellular location">
    <subcellularLocation>
        <location evidence="2">Golgi apparatus membrane</location>
        <topology evidence="2">Single-pass type II membrane protein</topology>
    </subcellularLocation>
    <subcellularLocation>
        <location evidence="12">Golgi apparatus</location>
        <location evidence="12">Golgi stack membrane</location>
    </subcellularLocation>
</comment>
<keyword evidence="11" id="KW-0456">Lyase</keyword>
<keyword evidence="8" id="KW-0333">Golgi apparatus</keyword>
<sequence>MTHSIQLALVAGGAGFIGSHLCDSLLAAGAEVDALDNFATSSPDTIAHLLDKPGFRLIQHDVTMPLPADRWYDTVFHLASAASPPDYLRLPLQTLQAGSVGTENLLQLAARCGSRFLLGSTSEVYGDPAEHPQPETYWGNVNPVGLRSVYDEAKRYAEALTMAYRREEEVDTGIARIFNTYGPRMRAHDGRMVPTFIRQALAGEPLTVTGTGEQTRSLCYVDDTVRGLLALARSGHPGPVNLGNPHEISVAELASEITRITESSSPVEHIDAVVDDPRRRCPDIGLARQELGWRPEVDLAEGLRRTVTWFARLLPEREPLP</sequence>
<keyword evidence="5" id="KW-0735">Signal-anchor</keyword>
<protein>
    <submittedName>
        <fullName evidence="14">dTDP-glucose 4,6-dehydratase</fullName>
    </submittedName>
</protein>
<keyword evidence="10" id="KW-0325">Glycoprotein</keyword>
<dbReference type="EMBL" id="BSTI01000009">
    <property type="protein sequence ID" value="GLY67866.1"/>
    <property type="molecule type" value="Genomic_DNA"/>
</dbReference>
<gene>
    <name evidence="14" type="primary">rfbB</name>
    <name evidence="14" type="ORF">Atai01_44850</name>
</gene>
<keyword evidence="3" id="KW-0812">Transmembrane</keyword>
<dbReference type="InterPro" id="IPR001509">
    <property type="entry name" value="Epimerase_deHydtase"/>
</dbReference>